<comment type="caution">
    <text evidence="2">The sequence shown here is derived from an EMBL/GenBank/DDBJ whole genome shotgun (WGS) entry which is preliminary data.</text>
</comment>
<feature type="region of interest" description="Disordered" evidence="1">
    <location>
        <begin position="1"/>
        <end position="21"/>
    </location>
</feature>
<dbReference type="Proteomes" id="UP001044222">
    <property type="component" value="Chromosome 7"/>
</dbReference>
<name>A0A9D3MCE9_ANGAN</name>
<sequence length="228" mass="25152">MDRGSPENQDRQAPRASRVSVATLGSQASRVRGACLVTQGNLEQACLDHVVQKVIRETVSQGNQETEVWLGSQVEGEVLSLSQGLMGTKATKAKRVTKALLALMEIKERRVPWDRLEPVGQSDRRGTLESPVPMEKWVVMVMTDGMGPRVLKETGACRVRREIRVTQESLVCQETLVKWEKRDSVASQDVWAPQAWMVKRGTQGPLGILGSRVSTGCLDGRGTKEMEA</sequence>
<feature type="compositionally biased region" description="Basic and acidic residues" evidence="1">
    <location>
        <begin position="1"/>
        <end position="13"/>
    </location>
</feature>
<keyword evidence="3" id="KW-1185">Reference proteome</keyword>
<dbReference type="AlphaFoldDB" id="A0A9D3MCE9"/>
<dbReference type="EMBL" id="JAFIRN010000007">
    <property type="protein sequence ID" value="KAG5845994.1"/>
    <property type="molecule type" value="Genomic_DNA"/>
</dbReference>
<accession>A0A9D3MCE9</accession>
<evidence type="ECO:0000313" key="2">
    <source>
        <dbReference type="EMBL" id="KAG5845994.1"/>
    </source>
</evidence>
<evidence type="ECO:0000313" key="3">
    <source>
        <dbReference type="Proteomes" id="UP001044222"/>
    </source>
</evidence>
<proteinExistence type="predicted"/>
<organism evidence="2 3">
    <name type="scientific">Anguilla anguilla</name>
    <name type="common">European freshwater eel</name>
    <name type="synonym">Muraena anguilla</name>
    <dbReference type="NCBI Taxonomy" id="7936"/>
    <lineage>
        <taxon>Eukaryota</taxon>
        <taxon>Metazoa</taxon>
        <taxon>Chordata</taxon>
        <taxon>Craniata</taxon>
        <taxon>Vertebrata</taxon>
        <taxon>Euteleostomi</taxon>
        <taxon>Actinopterygii</taxon>
        <taxon>Neopterygii</taxon>
        <taxon>Teleostei</taxon>
        <taxon>Anguilliformes</taxon>
        <taxon>Anguillidae</taxon>
        <taxon>Anguilla</taxon>
    </lineage>
</organism>
<gene>
    <name evidence="2" type="ORF">ANANG_G00145040</name>
</gene>
<evidence type="ECO:0000256" key="1">
    <source>
        <dbReference type="SAM" id="MobiDB-lite"/>
    </source>
</evidence>
<protein>
    <submittedName>
        <fullName evidence="2">Uncharacterized protein</fullName>
    </submittedName>
</protein>
<reference evidence="2" key="1">
    <citation type="submission" date="2021-01" db="EMBL/GenBank/DDBJ databases">
        <title>A chromosome-scale assembly of European eel, Anguilla anguilla.</title>
        <authorList>
            <person name="Henkel C."/>
            <person name="Jong-Raadsen S.A."/>
            <person name="Dufour S."/>
            <person name="Weltzien F.-A."/>
            <person name="Palstra A.P."/>
            <person name="Pelster B."/>
            <person name="Spaink H.P."/>
            <person name="Van Den Thillart G.E."/>
            <person name="Jansen H."/>
            <person name="Zahm M."/>
            <person name="Klopp C."/>
            <person name="Cedric C."/>
            <person name="Louis A."/>
            <person name="Berthelot C."/>
            <person name="Parey E."/>
            <person name="Roest Crollius H."/>
            <person name="Montfort J."/>
            <person name="Robinson-Rechavi M."/>
            <person name="Bucao C."/>
            <person name="Bouchez O."/>
            <person name="Gislard M."/>
            <person name="Lluch J."/>
            <person name="Milhes M."/>
            <person name="Lampietro C."/>
            <person name="Lopez Roques C."/>
            <person name="Donnadieu C."/>
            <person name="Braasch I."/>
            <person name="Desvignes T."/>
            <person name="Postlethwait J."/>
            <person name="Bobe J."/>
            <person name="Guiguen Y."/>
            <person name="Dirks R."/>
        </authorList>
    </citation>
    <scope>NUCLEOTIDE SEQUENCE</scope>
    <source>
        <strain evidence="2">Tag_6206</strain>
        <tissue evidence="2">Liver</tissue>
    </source>
</reference>